<reference evidence="8" key="1">
    <citation type="submission" date="2020-07" db="EMBL/GenBank/DDBJ databases">
        <title>Ethylene signaling mediates host invasion by parasitic plants.</title>
        <authorList>
            <person name="Yoshida S."/>
        </authorList>
    </citation>
    <scope>NUCLEOTIDE SEQUENCE</scope>
    <source>
        <strain evidence="8">Okayama</strain>
    </source>
</reference>
<dbReference type="PANTHER" id="PTHR31194">
    <property type="entry name" value="SHN SHINE , DNA BINDING / TRANSCRIPTION FACTOR"/>
    <property type="match status" value="1"/>
</dbReference>
<proteinExistence type="predicted"/>
<protein>
    <submittedName>
        <fullName evidence="8">Ethylene-responsive transcription factor erf118</fullName>
    </submittedName>
</protein>
<dbReference type="PROSITE" id="PS51032">
    <property type="entry name" value="AP2_ERF"/>
    <property type="match status" value="1"/>
</dbReference>
<organism evidence="8 9">
    <name type="scientific">Phtheirospermum japonicum</name>
    <dbReference type="NCBI Taxonomy" id="374723"/>
    <lineage>
        <taxon>Eukaryota</taxon>
        <taxon>Viridiplantae</taxon>
        <taxon>Streptophyta</taxon>
        <taxon>Embryophyta</taxon>
        <taxon>Tracheophyta</taxon>
        <taxon>Spermatophyta</taxon>
        <taxon>Magnoliopsida</taxon>
        <taxon>eudicotyledons</taxon>
        <taxon>Gunneridae</taxon>
        <taxon>Pentapetalae</taxon>
        <taxon>asterids</taxon>
        <taxon>lamiids</taxon>
        <taxon>Lamiales</taxon>
        <taxon>Orobanchaceae</taxon>
        <taxon>Orobanchaceae incertae sedis</taxon>
        <taxon>Phtheirospermum</taxon>
    </lineage>
</organism>
<feature type="region of interest" description="Disordered" evidence="6">
    <location>
        <begin position="165"/>
        <end position="189"/>
    </location>
</feature>
<dbReference type="PRINTS" id="PR00367">
    <property type="entry name" value="ETHRSPELEMNT"/>
</dbReference>
<gene>
    <name evidence="8" type="ORF">PHJA_000608400</name>
</gene>
<comment type="subcellular location">
    <subcellularLocation>
        <location evidence="1">Nucleus</location>
    </subcellularLocation>
</comment>
<dbReference type="Gene3D" id="3.30.730.10">
    <property type="entry name" value="AP2/ERF domain"/>
    <property type="match status" value="1"/>
</dbReference>
<dbReference type="GO" id="GO:0003677">
    <property type="term" value="F:DNA binding"/>
    <property type="evidence" value="ECO:0007669"/>
    <property type="project" value="UniProtKB-KW"/>
</dbReference>
<evidence type="ECO:0000256" key="4">
    <source>
        <dbReference type="ARBA" id="ARBA00023163"/>
    </source>
</evidence>
<dbReference type="Pfam" id="PF00847">
    <property type="entry name" value="AP2"/>
    <property type="match status" value="1"/>
</dbReference>
<comment type="caution">
    <text evidence="8">The sequence shown here is derived from an EMBL/GenBank/DDBJ whole genome shotgun (WGS) entry which is preliminary data.</text>
</comment>
<dbReference type="PANTHER" id="PTHR31194:SF62">
    <property type="entry name" value="ETHYLENE-RESPONSIVE TRANSCRIPTION FACTOR ERF118"/>
    <property type="match status" value="1"/>
</dbReference>
<evidence type="ECO:0000256" key="6">
    <source>
        <dbReference type="SAM" id="MobiDB-lite"/>
    </source>
</evidence>
<dbReference type="CDD" id="cd00018">
    <property type="entry name" value="AP2"/>
    <property type="match status" value="1"/>
</dbReference>
<sequence length="319" mass="35228">MSRKIRVKPEPTRPMKKVRIICNDPDATDSSDDEGAGEKKIKRIIHQVCFPIGDPSSKSLFLKKEAPVQEINNGMKIITTRKTFLPSAEASPAPDTVKYRGVRKRKWGKWAAEIRDPIKHKRVWLGTYNTAEEASRAYELKRLEFEALAQSVVVSKHVERVRPQPVYVSEDSSGSGASLPPRPSPSSVLELDSVTVNNKNNNVVEAKKDDCAPVAEKSEDVNANIADYGVLSDELMELAKIGGEMDLEFELDSLVVGDDDFALPLGGDFGIDDLPICDLEYDDDLAGALPDFNFDFDLDACNEALSWMNDAPTLDVACL</sequence>
<dbReference type="GO" id="GO:0005634">
    <property type="term" value="C:nucleus"/>
    <property type="evidence" value="ECO:0007669"/>
    <property type="project" value="UniProtKB-SubCell"/>
</dbReference>
<dbReference type="OrthoDB" id="1917565at2759"/>
<dbReference type="InterPro" id="IPR001471">
    <property type="entry name" value="AP2/ERF_dom"/>
</dbReference>
<keyword evidence="5" id="KW-0539">Nucleus</keyword>
<dbReference type="GO" id="GO:0003700">
    <property type="term" value="F:DNA-binding transcription factor activity"/>
    <property type="evidence" value="ECO:0007669"/>
    <property type="project" value="InterPro"/>
</dbReference>
<evidence type="ECO:0000313" key="9">
    <source>
        <dbReference type="Proteomes" id="UP000653305"/>
    </source>
</evidence>
<evidence type="ECO:0000259" key="7">
    <source>
        <dbReference type="PROSITE" id="PS51032"/>
    </source>
</evidence>
<dbReference type="InterPro" id="IPR036955">
    <property type="entry name" value="AP2/ERF_dom_sf"/>
</dbReference>
<evidence type="ECO:0000256" key="5">
    <source>
        <dbReference type="ARBA" id="ARBA00023242"/>
    </source>
</evidence>
<feature type="domain" description="AP2/ERF" evidence="7">
    <location>
        <begin position="98"/>
        <end position="155"/>
    </location>
</feature>
<keyword evidence="2" id="KW-0805">Transcription regulation</keyword>
<keyword evidence="4" id="KW-0804">Transcription</keyword>
<accession>A0A830BL86</accession>
<evidence type="ECO:0000256" key="3">
    <source>
        <dbReference type="ARBA" id="ARBA00023125"/>
    </source>
</evidence>
<evidence type="ECO:0000256" key="1">
    <source>
        <dbReference type="ARBA" id="ARBA00004123"/>
    </source>
</evidence>
<dbReference type="InterPro" id="IPR016177">
    <property type="entry name" value="DNA-bd_dom_sf"/>
</dbReference>
<evidence type="ECO:0000256" key="2">
    <source>
        <dbReference type="ARBA" id="ARBA00023015"/>
    </source>
</evidence>
<keyword evidence="3" id="KW-0238">DNA-binding</keyword>
<evidence type="ECO:0000313" key="8">
    <source>
        <dbReference type="EMBL" id="GFP84645.1"/>
    </source>
</evidence>
<dbReference type="EMBL" id="BMAC01000091">
    <property type="protein sequence ID" value="GFP84645.1"/>
    <property type="molecule type" value="Genomic_DNA"/>
</dbReference>
<dbReference type="SUPFAM" id="SSF54171">
    <property type="entry name" value="DNA-binding domain"/>
    <property type="match status" value="1"/>
</dbReference>
<dbReference type="AlphaFoldDB" id="A0A830BL86"/>
<dbReference type="InterPro" id="IPR050913">
    <property type="entry name" value="AP2/ERF_ERF"/>
</dbReference>
<name>A0A830BL86_9LAMI</name>
<keyword evidence="9" id="KW-1185">Reference proteome</keyword>
<dbReference type="SMART" id="SM00380">
    <property type="entry name" value="AP2"/>
    <property type="match status" value="1"/>
</dbReference>
<dbReference type="Proteomes" id="UP000653305">
    <property type="component" value="Unassembled WGS sequence"/>
</dbReference>